<reference evidence="1" key="1">
    <citation type="journal article" date="2021" name="PeerJ">
        <title>Extensive microbial diversity within the chicken gut microbiome revealed by metagenomics and culture.</title>
        <authorList>
            <person name="Gilroy R."/>
            <person name="Ravi A."/>
            <person name="Getino M."/>
            <person name="Pursley I."/>
            <person name="Horton D.L."/>
            <person name="Alikhan N.F."/>
            <person name="Baker D."/>
            <person name="Gharbi K."/>
            <person name="Hall N."/>
            <person name="Watson M."/>
            <person name="Adriaenssens E.M."/>
            <person name="Foster-Nyarko E."/>
            <person name="Jarju S."/>
            <person name="Secka A."/>
            <person name="Antonio M."/>
            <person name="Oren A."/>
            <person name="Chaudhuri R.R."/>
            <person name="La Ragione R."/>
            <person name="Hildebrand F."/>
            <person name="Pallen M.J."/>
        </authorList>
    </citation>
    <scope>NUCLEOTIDE SEQUENCE</scope>
    <source>
        <strain evidence="1">ChiHjej11B10-19426</strain>
    </source>
</reference>
<accession>A0A9D2IL89</accession>
<organism evidence="1 2">
    <name type="scientific">Candidatus Tidjanibacter faecipullorum</name>
    <dbReference type="NCBI Taxonomy" id="2838766"/>
    <lineage>
        <taxon>Bacteria</taxon>
        <taxon>Pseudomonadati</taxon>
        <taxon>Bacteroidota</taxon>
        <taxon>Bacteroidia</taxon>
        <taxon>Bacteroidales</taxon>
        <taxon>Rikenellaceae</taxon>
        <taxon>Tidjanibacter</taxon>
    </lineage>
</organism>
<comment type="caution">
    <text evidence="1">The sequence shown here is derived from an EMBL/GenBank/DDBJ whole genome shotgun (WGS) entry which is preliminary data.</text>
</comment>
<evidence type="ECO:0000313" key="2">
    <source>
        <dbReference type="Proteomes" id="UP000824014"/>
    </source>
</evidence>
<dbReference type="EMBL" id="DXCC01000012">
    <property type="protein sequence ID" value="HIZ15059.1"/>
    <property type="molecule type" value="Genomic_DNA"/>
</dbReference>
<reference evidence="1" key="2">
    <citation type="submission" date="2021-04" db="EMBL/GenBank/DDBJ databases">
        <authorList>
            <person name="Gilroy R."/>
        </authorList>
    </citation>
    <scope>NUCLEOTIDE SEQUENCE</scope>
    <source>
        <strain evidence="1">ChiHjej11B10-19426</strain>
    </source>
</reference>
<name>A0A9D2IL89_9BACT</name>
<sequence length="177" mass="20387">MVLELHQACICTTNHLLERALKHALIIHYTHDYPIGHPKATIKSIEAIQRFDNLTLSQSIQSAKEYELISEQDQSLLNTLRKHIRNPYSHATIAKIAPNTTQTSRGYLFNFEATKAAIRNHQPPTGTPVQISNYVFAQRNQAQIATTLAPRYFKTVHYIMRNMDNAYKRKFNIQFPP</sequence>
<dbReference type="Proteomes" id="UP000824014">
    <property type="component" value="Unassembled WGS sequence"/>
</dbReference>
<evidence type="ECO:0000313" key="1">
    <source>
        <dbReference type="EMBL" id="HIZ15059.1"/>
    </source>
</evidence>
<dbReference type="AlphaFoldDB" id="A0A9D2IL89"/>
<proteinExistence type="predicted"/>
<gene>
    <name evidence="1" type="ORF">H9816_04020</name>
</gene>
<protein>
    <submittedName>
        <fullName evidence="1">Uncharacterized protein</fullName>
    </submittedName>
</protein>